<feature type="signal peptide" evidence="1">
    <location>
        <begin position="1"/>
        <end position="20"/>
    </location>
</feature>
<dbReference type="Gene3D" id="1.10.110.10">
    <property type="entry name" value="Plant lipid-transfer and hydrophobic proteins"/>
    <property type="match status" value="1"/>
</dbReference>
<dbReference type="PANTHER" id="PTHR33286">
    <property type="entry name" value="BIFUNCTIONAL INHIBITOR/LIPID-TRANSFER PROTEIN/SEED STORAGE 2S ALBUMIN SUPERFAMILY PROTEIN"/>
    <property type="match status" value="1"/>
</dbReference>
<gene>
    <name evidence="3" type="ORF">R1sor_002667</name>
</gene>
<protein>
    <recommendedName>
        <fullName evidence="2">Bifunctional inhibitor/plant lipid transfer protein/seed storage helical domain-containing protein</fullName>
    </recommendedName>
</protein>
<feature type="chain" id="PRO_5044809694" description="Bifunctional inhibitor/plant lipid transfer protein/seed storage helical domain-containing protein" evidence="1">
    <location>
        <begin position="21"/>
        <end position="123"/>
    </location>
</feature>
<dbReference type="PANTHER" id="PTHR33286:SF1">
    <property type="entry name" value="OS01G0800600 PROTEIN"/>
    <property type="match status" value="1"/>
</dbReference>
<dbReference type="Pfam" id="PF00234">
    <property type="entry name" value="Tryp_alpha_amyl"/>
    <property type="match status" value="1"/>
</dbReference>
<evidence type="ECO:0000313" key="3">
    <source>
        <dbReference type="EMBL" id="KAL3684645.1"/>
    </source>
</evidence>
<dbReference type="Proteomes" id="UP001633002">
    <property type="component" value="Unassembled WGS sequence"/>
</dbReference>
<dbReference type="EMBL" id="JBJQOH010000006">
    <property type="protein sequence ID" value="KAL3684645.1"/>
    <property type="molecule type" value="Genomic_DNA"/>
</dbReference>
<dbReference type="AlphaFoldDB" id="A0ABD3GZF0"/>
<dbReference type="InterPro" id="IPR016140">
    <property type="entry name" value="Bifunc_inhib/LTP/seed_store"/>
</dbReference>
<evidence type="ECO:0000313" key="4">
    <source>
        <dbReference type="Proteomes" id="UP001633002"/>
    </source>
</evidence>
<accession>A0ABD3GZF0</accession>
<keyword evidence="1" id="KW-0732">Signal</keyword>
<reference evidence="3 4" key="1">
    <citation type="submission" date="2024-09" db="EMBL/GenBank/DDBJ databases">
        <title>Chromosome-scale assembly of Riccia sorocarpa.</title>
        <authorList>
            <person name="Paukszto L."/>
        </authorList>
    </citation>
    <scope>NUCLEOTIDE SEQUENCE [LARGE SCALE GENOMIC DNA]</scope>
    <source>
        <strain evidence="3">LP-2024</strain>
        <tissue evidence="3">Aerial parts of the thallus</tissue>
    </source>
</reference>
<keyword evidence="4" id="KW-1185">Reference proteome</keyword>
<name>A0ABD3GZF0_9MARC</name>
<dbReference type="InterPro" id="IPR036312">
    <property type="entry name" value="Bifun_inhib/LTP/seed_sf"/>
</dbReference>
<dbReference type="SMART" id="SM00499">
    <property type="entry name" value="AAI"/>
    <property type="match status" value="1"/>
</dbReference>
<feature type="domain" description="Bifunctional inhibitor/plant lipid transfer protein/seed storage helical" evidence="2">
    <location>
        <begin position="38"/>
        <end position="113"/>
    </location>
</feature>
<proteinExistence type="predicted"/>
<evidence type="ECO:0000259" key="2">
    <source>
        <dbReference type="SMART" id="SM00499"/>
    </source>
</evidence>
<dbReference type="SUPFAM" id="SSF47699">
    <property type="entry name" value="Bifunctional inhibitor/lipid-transfer protein/seed storage 2S albumin"/>
    <property type="match status" value="1"/>
</dbReference>
<organism evidence="3 4">
    <name type="scientific">Riccia sorocarpa</name>
    <dbReference type="NCBI Taxonomy" id="122646"/>
    <lineage>
        <taxon>Eukaryota</taxon>
        <taxon>Viridiplantae</taxon>
        <taxon>Streptophyta</taxon>
        <taxon>Embryophyta</taxon>
        <taxon>Marchantiophyta</taxon>
        <taxon>Marchantiopsida</taxon>
        <taxon>Marchantiidae</taxon>
        <taxon>Marchantiales</taxon>
        <taxon>Ricciaceae</taxon>
        <taxon>Riccia</taxon>
    </lineage>
</organism>
<evidence type="ECO:0000256" key="1">
    <source>
        <dbReference type="SAM" id="SignalP"/>
    </source>
</evidence>
<sequence length="123" mass="12858">MARILLLAVLAAVFMIGASALDLDPRVTTMDTAESVNCDGTLRSLFTCLPAVEGNDPEPPSTDCCNAVMNVNTDCLCNAIGQGDAESFPGMNVNAALQLPKECGRVVPKGFECAGYIVPSSYP</sequence>
<comment type="caution">
    <text evidence="3">The sequence shown here is derived from an EMBL/GenBank/DDBJ whole genome shotgun (WGS) entry which is preliminary data.</text>
</comment>